<feature type="region of interest" description="Disordered" evidence="1">
    <location>
        <begin position="48"/>
        <end position="102"/>
    </location>
</feature>
<proteinExistence type="predicted"/>
<dbReference type="Proteomes" id="UP000182427">
    <property type="component" value="Chromosome I"/>
</dbReference>
<evidence type="ECO:0000313" key="3">
    <source>
        <dbReference type="Proteomes" id="UP000182427"/>
    </source>
</evidence>
<feature type="compositionally biased region" description="Basic and acidic residues" evidence="1">
    <location>
        <begin position="78"/>
        <end position="88"/>
    </location>
</feature>
<accession>A0A1G7QR30</accession>
<organism evidence="2 3">
    <name type="scientific">Terriglobus roseus</name>
    <dbReference type="NCBI Taxonomy" id="392734"/>
    <lineage>
        <taxon>Bacteria</taxon>
        <taxon>Pseudomonadati</taxon>
        <taxon>Acidobacteriota</taxon>
        <taxon>Terriglobia</taxon>
        <taxon>Terriglobales</taxon>
        <taxon>Acidobacteriaceae</taxon>
        <taxon>Terriglobus</taxon>
    </lineage>
</organism>
<gene>
    <name evidence="2" type="ORF">SAMN05444167_3965</name>
</gene>
<protein>
    <submittedName>
        <fullName evidence="2">Uncharacterized protein</fullName>
    </submittedName>
</protein>
<dbReference type="EMBL" id="LT629690">
    <property type="protein sequence ID" value="SDG00952.1"/>
    <property type="molecule type" value="Genomic_DNA"/>
</dbReference>
<reference evidence="2 3" key="1">
    <citation type="submission" date="2016-10" db="EMBL/GenBank/DDBJ databases">
        <authorList>
            <person name="de Groot N.N."/>
        </authorList>
    </citation>
    <scope>NUCLEOTIDE SEQUENCE [LARGE SCALE GENOMIC DNA]</scope>
    <source>
        <strain evidence="2 3">GAS232</strain>
    </source>
</reference>
<keyword evidence="3" id="KW-1185">Reference proteome</keyword>
<sequence>MTIPTPGTARYERLASFLEETMTDSRVSRRIRLSAAQRLDALLERQEKREASVARRTEREQREAAKREERAFPAPEDTAAREAEERTQRGLKLMNEVLKKGS</sequence>
<name>A0A1G7QR30_9BACT</name>
<evidence type="ECO:0000256" key="1">
    <source>
        <dbReference type="SAM" id="MobiDB-lite"/>
    </source>
</evidence>
<evidence type="ECO:0000313" key="2">
    <source>
        <dbReference type="EMBL" id="SDG00952.1"/>
    </source>
</evidence>
<feature type="compositionally biased region" description="Basic and acidic residues" evidence="1">
    <location>
        <begin position="48"/>
        <end position="71"/>
    </location>
</feature>
<dbReference type="AlphaFoldDB" id="A0A1G7QR30"/>